<keyword evidence="2" id="KW-0378">Hydrolase</keyword>
<dbReference type="AlphaFoldDB" id="A0A5D4KA25"/>
<accession>A0A5D4KA25</accession>
<dbReference type="GO" id="GO:0016787">
    <property type="term" value="F:hydrolase activity"/>
    <property type="evidence" value="ECO:0007669"/>
    <property type="project" value="UniProtKB-KW"/>
</dbReference>
<evidence type="ECO:0000259" key="1">
    <source>
        <dbReference type="Pfam" id="PF03417"/>
    </source>
</evidence>
<evidence type="ECO:0000313" key="3">
    <source>
        <dbReference type="Proteomes" id="UP000323317"/>
    </source>
</evidence>
<dbReference type="PANTHER" id="PTHR34180">
    <property type="entry name" value="PEPTIDASE C45"/>
    <property type="match status" value="1"/>
</dbReference>
<dbReference type="NCBIfam" id="NF040521">
    <property type="entry name" value="C45_proenzyme"/>
    <property type="match status" value="1"/>
</dbReference>
<feature type="domain" description="Peptidase C45 hydrolase" evidence="1">
    <location>
        <begin position="101"/>
        <end position="309"/>
    </location>
</feature>
<gene>
    <name evidence="2" type="ORF">FZC79_15575</name>
</gene>
<dbReference type="Pfam" id="PF03417">
    <property type="entry name" value="AAT"/>
    <property type="match status" value="1"/>
</dbReference>
<dbReference type="PANTHER" id="PTHR34180:SF1">
    <property type="entry name" value="BETA-ALANYL-DOPAMINE_CARCININE HYDROLASE"/>
    <property type="match status" value="1"/>
</dbReference>
<dbReference type="EMBL" id="VTEH01000013">
    <property type="protein sequence ID" value="TYR74231.1"/>
    <property type="molecule type" value="Genomic_DNA"/>
</dbReference>
<dbReference type="SUPFAM" id="SSF56235">
    <property type="entry name" value="N-terminal nucleophile aminohydrolases (Ntn hydrolases)"/>
    <property type="match status" value="1"/>
</dbReference>
<dbReference type="Proteomes" id="UP000323317">
    <property type="component" value="Unassembled WGS sequence"/>
</dbReference>
<protein>
    <submittedName>
        <fullName evidence="2">Linear amide C-N hydrolase</fullName>
    </submittedName>
</protein>
<dbReference type="InterPro" id="IPR047801">
    <property type="entry name" value="Peptidase_C45"/>
</dbReference>
<dbReference type="InterPro" id="IPR029055">
    <property type="entry name" value="Ntn_hydrolases_N"/>
</dbReference>
<reference evidence="2 3" key="1">
    <citation type="submission" date="2019-08" db="EMBL/GenBank/DDBJ databases">
        <title>Bacillus genomes from the desert of Cuatro Cienegas, Coahuila.</title>
        <authorList>
            <person name="Olmedo-Alvarez G."/>
        </authorList>
    </citation>
    <scope>NUCLEOTIDE SEQUENCE [LARGE SCALE GENOMIC DNA]</scope>
    <source>
        <strain evidence="2 3">CH40_1T</strain>
    </source>
</reference>
<evidence type="ECO:0000313" key="2">
    <source>
        <dbReference type="EMBL" id="TYR74231.1"/>
    </source>
</evidence>
<dbReference type="CDD" id="cd01935">
    <property type="entry name" value="Ntn_CGH_like"/>
    <property type="match status" value="1"/>
</dbReference>
<dbReference type="RefSeq" id="WP_148947717.1">
    <property type="nucleotide sequence ID" value="NZ_VTEH01000013.1"/>
</dbReference>
<name>A0A5D4KA25_9BACI</name>
<dbReference type="InterPro" id="IPR005079">
    <property type="entry name" value="Peptidase_C45_hydrolase"/>
</dbReference>
<dbReference type="InterPro" id="IPR047794">
    <property type="entry name" value="C45_proenzyme-like"/>
</dbReference>
<proteinExistence type="predicted"/>
<sequence length="339" mass="38108">MSNFEVKVLQTRGSSYHIGQKTADQVRDLSILNILRSITKQEINIEEMKAIYKTYAPHLLEELEGLSDGLGISFEKAAALFSGYDVPKTEAMGCSAFMTDEFYVRNYDFAPALYDGLFSLVQGGNVLASAGYNLQLIGRHDAVNEKGLAAGLHFVSYDSYTAGISAWTALRMVLDKCSSMEEAIHMLKELPHAACYNFSIVDEKGHRAVVEAAPEKVKVRKGEEAAVCVNHFEDKELLNKNRSTLEGSIQRRNHLMSLRNCNISHEQAFNHFCSKQSPVFFRDYDQLFGTLHTFSYGYEESRILTAIAQSGKVLDINFREWVRGKDVPINSMEGFIEQL</sequence>
<organism evidence="2 3">
    <name type="scientific">Rossellomorea vietnamensis</name>
    <dbReference type="NCBI Taxonomy" id="218284"/>
    <lineage>
        <taxon>Bacteria</taxon>
        <taxon>Bacillati</taxon>
        <taxon>Bacillota</taxon>
        <taxon>Bacilli</taxon>
        <taxon>Bacillales</taxon>
        <taxon>Bacillaceae</taxon>
        <taxon>Rossellomorea</taxon>
    </lineage>
</organism>
<comment type="caution">
    <text evidence="2">The sequence shown here is derived from an EMBL/GenBank/DDBJ whole genome shotgun (WGS) entry which is preliminary data.</text>
</comment>
<dbReference type="Gene3D" id="3.60.60.10">
    <property type="entry name" value="Penicillin V Acylase, Chain A"/>
    <property type="match status" value="1"/>
</dbReference>